<feature type="transmembrane region" description="Helical" evidence="1">
    <location>
        <begin position="74"/>
        <end position="95"/>
    </location>
</feature>
<dbReference type="Pfam" id="PF00990">
    <property type="entry name" value="GGDEF"/>
    <property type="match status" value="1"/>
</dbReference>
<dbReference type="SUPFAM" id="SSF55073">
    <property type="entry name" value="Nucleotide cyclase"/>
    <property type="match status" value="1"/>
</dbReference>
<reference evidence="3 4" key="1">
    <citation type="submission" date="2022-06" db="EMBL/GenBank/DDBJ databases">
        <title>Genomic Encyclopedia of Archaeal and Bacterial Type Strains, Phase II (KMG-II): from individual species to whole genera.</title>
        <authorList>
            <person name="Goeker M."/>
        </authorList>
    </citation>
    <scope>NUCLEOTIDE SEQUENCE [LARGE SCALE GENOMIC DNA]</scope>
    <source>
        <strain evidence="3 4">DSM 45037</strain>
    </source>
</reference>
<feature type="transmembrane region" description="Helical" evidence="1">
    <location>
        <begin position="107"/>
        <end position="128"/>
    </location>
</feature>
<name>A0ABT1GXU0_9NOCA</name>
<keyword evidence="1" id="KW-1133">Transmembrane helix</keyword>
<organism evidence="3 4">
    <name type="scientific">Williamsia serinedens</name>
    <dbReference type="NCBI Taxonomy" id="391736"/>
    <lineage>
        <taxon>Bacteria</taxon>
        <taxon>Bacillati</taxon>
        <taxon>Actinomycetota</taxon>
        <taxon>Actinomycetes</taxon>
        <taxon>Mycobacteriales</taxon>
        <taxon>Nocardiaceae</taxon>
        <taxon>Williamsia</taxon>
    </lineage>
</organism>
<dbReference type="InterPro" id="IPR043128">
    <property type="entry name" value="Rev_trsase/Diguanyl_cyclase"/>
</dbReference>
<sequence length="388" mass="41389">MTGLRSQATGPRIADGWPRAFWLWLTNPYDYLWIVHHHSMRPLNRQLRFALAAATTMMALGSVLALLSSRGPRGVWGTAITLVILVLQAIVVVAIMRLPMPRTARRARAYFVGLLIFGDLGVAAVMLTLPPLDGAFGCVLLALTSTICVYFVSARWVVAHLTFAFWFIVLSAWRVARTDVVDLFGVGSGAVAMLTAVCGAPIASHVAWTLLSADARQSVRDPLTGLRNRRGVEAGLEVTWSRARSSAAMVAVVVVDVDDFKSVNDTHGHDEGDEVLQRLAGAMLAASGQGAVVGRTGGEEFMAILVGTREELVERIDAMAPALRVPAGPVGTGAPVLSVSVSVGAAVIVQPSSPRRSGDDFREAQRRADGLMYEAKRAGGDRAAIADL</sequence>
<dbReference type="EMBL" id="JAMTCG010000002">
    <property type="protein sequence ID" value="MCP2159776.1"/>
    <property type="molecule type" value="Genomic_DNA"/>
</dbReference>
<feature type="transmembrane region" description="Helical" evidence="1">
    <location>
        <begin position="157"/>
        <end position="176"/>
    </location>
</feature>
<dbReference type="Gene3D" id="3.30.70.270">
    <property type="match status" value="1"/>
</dbReference>
<keyword evidence="1" id="KW-0472">Membrane</keyword>
<comment type="caution">
    <text evidence="3">The sequence shown here is derived from an EMBL/GenBank/DDBJ whole genome shotgun (WGS) entry which is preliminary data.</text>
</comment>
<dbReference type="InterPro" id="IPR050469">
    <property type="entry name" value="Diguanylate_Cyclase"/>
</dbReference>
<protein>
    <submittedName>
        <fullName evidence="3">Diguanylate cyclase (GGDEF) domain-containing protein</fullName>
    </submittedName>
</protein>
<dbReference type="PROSITE" id="PS50887">
    <property type="entry name" value="GGDEF"/>
    <property type="match status" value="1"/>
</dbReference>
<evidence type="ECO:0000313" key="3">
    <source>
        <dbReference type="EMBL" id="MCP2159776.1"/>
    </source>
</evidence>
<keyword evidence="4" id="KW-1185">Reference proteome</keyword>
<evidence type="ECO:0000259" key="2">
    <source>
        <dbReference type="PROSITE" id="PS50887"/>
    </source>
</evidence>
<dbReference type="NCBIfam" id="TIGR00254">
    <property type="entry name" value="GGDEF"/>
    <property type="match status" value="1"/>
</dbReference>
<accession>A0ABT1GXU0</accession>
<dbReference type="RefSeq" id="WP_253653381.1">
    <property type="nucleotide sequence ID" value="NZ_BAAAOE010000001.1"/>
</dbReference>
<dbReference type="InterPro" id="IPR029787">
    <property type="entry name" value="Nucleotide_cyclase"/>
</dbReference>
<feature type="transmembrane region" description="Helical" evidence="1">
    <location>
        <begin position="188"/>
        <end position="211"/>
    </location>
</feature>
<dbReference type="Proteomes" id="UP001205740">
    <property type="component" value="Unassembled WGS sequence"/>
</dbReference>
<feature type="transmembrane region" description="Helical" evidence="1">
    <location>
        <begin position="134"/>
        <end position="152"/>
    </location>
</feature>
<feature type="transmembrane region" description="Helical" evidence="1">
    <location>
        <begin position="49"/>
        <end position="68"/>
    </location>
</feature>
<evidence type="ECO:0000256" key="1">
    <source>
        <dbReference type="SAM" id="Phobius"/>
    </source>
</evidence>
<dbReference type="CDD" id="cd01949">
    <property type="entry name" value="GGDEF"/>
    <property type="match status" value="1"/>
</dbReference>
<gene>
    <name evidence="3" type="ORF">LX12_000955</name>
</gene>
<dbReference type="InterPro" id="IPR000160">
    <property type="entry name" value="GGDEF_dom"/>
</dbReference>
<keyword evidence="1" id="KW-0812">Transmembrane</keyword>
<feature type="domain" description="GGDEF" evidence="2">
    <location>
        <begin position="248"/>
        <end position="388"/>
    </location>
</feature>
<proteinExistence type="predicted"/>
<dbReference type="SMART" id="SM00267">
    <property type="entry name" value="GGDEF"/>
    <property type="match status" value="1"/>
</dbReference>
<dbReference type="PANTHER" id="PTHR45138">
    <property type="entry name" value="REGULATORY COMPONENTS OF SENSORY TRANSDUCTION SYSTEM"/>
    <property type="match status" value="1"/>
</dbReference>
<dbReference type="PANTHER" id="PTHR45138:SF9">
    <property type="entry name" value="DIGUANYLATE CYCLASE DGCM-RELATED"/>
    <property type="match status" value="1"/>
</dbReference>
<evidence type="ECO:0000313" key="4">
    <source>
        <dbReference type="Proteomes" id="UP001205740"/>
    </source>
</evidence>